<evidence type="ECO:0000313" key="2">
    <source>
        <dbReference type="EMBL" id="GLI31330.1"/>
    </source>
</evidence>
<organism evidence="2 3">
    <name type="scientific">Brachybacterium conglomeratum</name>
    <dbReference type="NCBI Taxonomy" id="47846"/>
    <lineage>
        <taxon>Bacteria</taxon>
        <taxon>Bacillati</taxon>
        <taxon>Actinomycetota</taxon>
        <taxon>Actinomycetes</taxon>
        <taxon>Micrococcales</taxon>
        <taxon>Dermabacteraceae</taxon>
        <taxon>Brachybacterium</taxon>
    </lineage>
</organism>
<evidence type="ECO:0000313" key="3">
    <source>
        <dbReference type="Proteomes" id="UP001144451"/>
    </source>
</evidence>
<gene>
    <name evidence="2" type="ORF">BCONGLO52_21710</name>
</gene>
<accession>A0ABQ5RKD8</accession>
<evidence type="ECO:0000256" key="1">
    <source>
        <dbReference type="SAM" id="MobiDB-lite"/>
    </source>
</evidence>
<evidence type="ECO:0008006" key="4">
    <source>
        <dbReference type="Google" id="ProtNLM"/>
    </source>
</evidence>
<dbReference type="Gene3D" id="3.30.70.1060">
    <property type="entry name" value="Dimeric alpha+beta barrel"/>
    <property type="match status" value="1"/>
</dbReference>
<dbReference type="EMBL" id="BSDQ01000001">
    <property type="protein sequence ID" value="GLI31330.1"/>
    <property type="molecule type" value="Genomic_DNA"/>
</dbReference>
<dbReference type="SUPFAM" id="SSF54909">
    <property type="entry name" value="Dimeric alpha+beta barrel"/>
    <property type="match status" value="1"/>
</dbReference>
<dbReference type="InterPro" id="IPR011008">
    <property type="entry name" value="Dimeric_a/b-barrel"/>
</dbReference>
<reference evidence="2" key="1">
    <citation type="submission" date="2022-12" db="EMBL/GenBank/DDBJ databases">
        <title>Reference genome sequencing for broad-spectrum identification of bacterial and archaeal isolates by mass spectrometry.</title>
        <authorList>
            <person name="Sekiguchi Y."/>
            <person name="Tourlousse D.M."/>
        </authorList>
    </citation>
    <scope>NUCLEOTIDE SEQUENCE</scope>
    <source>
        <strain evidence="2">5-2</strain>
    </source>
</reference>
<proteinExistence type="predicted"/>
<comment type="caution">
    <text evidence="2">The sequence shown here is derived from an EMBL/GenBank/DDBJ whole genome shotgun (WGS) entry which is preliminary data.</text>
</comment>
<protein>
    <recommendedName>
        <fullName evidence="4">YCII-related domain-containing protein</fullName>
    </recommendedName>
</protein>
<feature type="region of interest" description="Disordered" evidence="1">
    <location>
        <begin position="1"/>
        <end position="33"/>
    </location>
</feature>
<dbReference type="Proteomes" id="UP001144451">
    <property type="component" value="Unassembled WGS sequence"/>
</dbReference>
<name>A0ABQ5RKD8_9MICO</name>
<keyword evidence="3" id="KW-1185">Reference proteome</keyword>
<sequence>MLTPPEARRMGFHSLVRASPPGTRRRVQSDTDPLEGGYSVLEVATHEEALEWAWKIAVACRCAQEVRVLGDDPEG</sequence>